<accession>A0A814P2H0</accession>
<name>A0A814P2H0_9BILA</name>
<proteinExistence type="predicted"/>
<sequence length="114" mass="13245">MFKDVENFKKQCKACIRNENANTLHHPAISNLRKGLYDEISIDFVWGLDETVDGFKGVMIIEEQLGKHVEIYWPAHRILSDNEPAFISEAINHLKTQMGVEWHKTVAIHDIMVW</sequence>
<evidence type="ECO:0000313" key="2">
    <source>
        <dbReference type="Proteomes" id="UP000663879"/>
    </source>
</evidence>
<dbReference type="AlphaFoldDB" id="A0A814P2H0"/>
<protein>
    <submittedName>
        <fullName evidence="1">Uncharacterized protein</fullName>
    </submittedName>
</protein>
<evidence type="ECO:0000313" key="1">
    <source>
        <dbReference type="EMBL" id="CAF1101863.1"/>
    </source>
</evidence>
<dbReference type="Proteomes" id="UP000663879">
    <property type="component" value="Unassembled WGS sequence"/>
</dbReference>
<dbReference type="EMBL" id="CAJNOC010007605">
    <property type="protein sequence ID" value="CAF1101863.1"/>
    <property type="molecule type" value="Genomic_DNA"/>
</dbReference>
<organism evidence="1 2">
    <name type="scientific">Brachionus calyciflorus</name>
    <dbReference type="NCBI Taxonomy" id="104777"/>
    <lineage>
        <taxon>Eukaryota</taxon>
        <taxon>Metazoa</taxon>
        <taxon>Spiralia</taxon>
        <taxon>Gnathifera</taxon>
        <taxon>Rotifera</taxon>
        <taxon>Eurotatoria</taxon>
        <taxon>Monogononta</taxon>
        <taxon>Pseudotrocha</taxon>
        <taxon>Ploima</taxon>
        <taxon>Brachionidae</taxon>
        <taxon>Brachionus</taxon>
    </lineage>
</organism>
<gene>
    <name evidence="1" type="ORF">OXX778_LOCUS21190</name>
</gene>
<reference evidence="1" key="1">
    <citation type="submission" date="2021-02" db="EMBL/GenBank/DDBJ databases">
        <authorList>
            <person name="Nowell W R."/>
        </authorList>
    </citation>
    <scope>NUCLEOTIDE SEQUENCE</scope>
    <source>
        <strain evidence="1">Ploen Becks lab</strain>
    </source>
</reference>
<comment type="caution">
    <text evidence="1">The sequence shown here is derived from an EMBL/GenBank/DDBJ whole genome shotgun (WGS) entry which is preliminary data.</text>
</comment>
<dbReference type="OrthoDB" id="5592268at2759"/>
<keyword evidence="2" id="KW-1185">Reference proteome</keyword>